<evidence type="ECO:0000313" key="3">
    <source>
        <dbReference type="Proteomes" id="UP000003477"/>
    </source>
</evidence>
<accession>G5J3D7</accession>
<feature type="region of interest" description="Disordered" evidence="1">
    <location>
        <begin position="245"/>
        <end position="270"/>
    </location>
</feature>
<feature type="compositionally biased region" description="Low complexity" evidence="1">
    <location>
        <begin position="186"/>
        <end position="196"/>
    </location>
</feature>
<protein>
    <submittedName>
        <fullName evidence="2">Uncharacterized protein</fullName>
    </submittedName>
</protein>
<evidence type="ECO:0000256" key="1">
    <source>
        <dbReference type="SAM" id="MobiDB-lite"/>
    </source>
</evidence>
<reference evidence="2 3" key="1">
    <citation type="journal article" date="2011" name="Front. Microbiol.">
        <title>Two Strains of Crocosphaera watsonii with Highly Conserved Genomes are Distinguished by Strain-Specific Features.</title>
        <authorList>
            <person name="Bench S.R."/>
            <person name="Ilikchyan I.N."/>
            <person name="Tripp H.J."/>
            <person name="Zehr J.P."/>
        </authorList>
    </citation>
    <scope>NUCLEOTIDE SEQUENCE [LARGE SCALE GENOMIC DNA]</scope>
    <source>
        <strain evidence="2 3">WH 0003</strain>
    </source>
</reference>
<gene>
    <name evidence="2" type="ORF">CWATWH0003_2014</name>
</gene>
<name>G5J3D7_CROWT</name>
<dbReference type="Proteomes" id="UP000003477">
    <property type="component" value="Unassembled WGS sequence"/>
</dbReference>
<feature type="compositionally biased region" description="Polar residues" evidence="1">
    <location>
        <begin position="209"/>
        <end position="221"/>
    </location>
</feature>
<evidence type="ECO:0000313" key="2">
    <source>
        <dbReference type="EMBL" id="EHJ13309.1"/>
    </source>
</evidence>
<dbReference type="PATRIC" id="fig|423471.3.peg.1891"/>
<organism evidence="2 3">
    <name type="scientific">Crocosphaera watsonii WH 0003</name>
    <dbReference type="NCBI Taxonomy" id="423471"/>
    <lineage>
        <taxon>Bacteria</taxon>
        <taxon>Bacillati</taxon>
        <taxon>Cyanobacteriota</taxon>
        <taxon>Cyanophyceae</taxon>
        <taxon>Oscillatoriophycideae</taxon>
        <taxon>Chroococcales</taxon>
        <taxon>Aphanothecaceae</taxon>
        <taxon>Crocosphaera</taxon>
    </lineage>
</organism>
<dbReference type="EMBL" id="AESD01000310">
    <property type="protein sequence ID" value="EHJ13309.1"/>
    <property type="molecule type" value="Genomic_DNA"/>
</dbReference>
<dbReference type="AlphaFoldDB" id="G5J3D7"/>
<proteinExistence type="predicted"/>
<sequence length="455" mass="49930">MLHYATAVCRLAGFDERRIYDYVVGTVCKTANDADSASDSLTDFLDKISALHSQSVVGEWNIRLVTTRTGFEALAVNMSSVWAKVDGTYKVPYSRKVIEAQIAQAGGVLNSAQKFYRSEDEVKAYRRSLINGHNEGVDYVPPTPPEDTTRKCVLIPLSLVKDFISSWRDDSPPDGGGNVPSPDPNSPSDGGLPSSDGKAKGKKQKAKSMNESNFPSHSSAPSISDLLPSNFCLLPSRSVASYQDVDGNLSEKGNGENADEVTVSDNYSNPSYLCSEDTQNLEEEKEEDVEILTEEIGGAISVENDATFSEAVTETETNSCNTDMMGNVAVATEEFPPETKSENEVTDVDYGDVVTEIDQHMERLGWDIERGQRYLIGKYGVRSRIKLSDRQLLEFLGYLKSIPTFRVGQTVLFQGVKVVIKRFINDVVAVVRSSENPKDKAFEAAIVHLSLTEIS</sequence>
<comment type="caution">
    <text evidence="2">The sequence shown here is derived from an EMBL/GenBank/DDBJ whole genome shotgun (WGS) entry which is preliminary data.</text>
</comment>
<feature type="region of interest" description="Disordered" evidence="1">
    <location>
        <begin position="166"/>
        <end position="221"/>
    </location>
</feature>